<dbReference type="InterPro" id="IPR011009">
    <property type="entry name" value="Kinase-like_dom_sf"/>
</dbReference>
<reference evidence="3 4" key="1">
    <citation type="submission" date="2017-03" db="EMBL/GenBank/DDBJ databases">
        <title>WGS assembly of Porphyra umbilicalis.</title>
        <authorList>
            <person name="Brawley S.H."/>
            <person name="Blouin N.A."/>
            <person name="Ficko-Blean E."/>
            <person name="Wheeler G.L."/>
            <person name="Lohr M."/>
            <person name="Goodson H.V."/>
            <person name="Jenkins J.W."/>
            <person name="Blaby-Haas C.E."/>
            <person name="Helliwell K.E."/>
            <person name="Chan C."/>
            <person name="Marriage T."/>
            <person name="Bhattacharya D."/>
            <person name="Klein A.S."/>
            <person name="Badis Y."/>
            <person name="Brodie J."/>
            <person name="Cao Y."/>
            <person name="Collen J."/>
            <person name="Dittami S.M."/>
            <person name="Gachon C.M."/>
            <person name="Green B.R."/>
            <person name="Karpowicz S."/>
            <person name="Kim J.W."/>
            <person name="Kudahl U."/>
            <person name="Lin S."/>
            <person name="Michel G."/>
            <person name="Mittag M."/>
            <person name="Olson B.J."/>
            <person name="Pangilinan J."/>
            <person name="Peng Y."/>
            <person name="Qiu H."/>
            <person name="Shu S."/>
            <person name="Singer J.T."/>
            <person name="Smith A.G."/>
            <person name="Sprecher B.N."/>
            <person name="Wagner V."/>
            <person name="Wang W."/>
            <person name="Wang Z.-Y."/>
            <person name="Yan J."/>
            <person name="Yarish C."/>
            <person name="Zoeuner-Riek S."/>
            <person name="Zhuang Y."/>
            <person name="Zou Y."/>
            <person name="Lindquist E.A."/>
            <person name="Grimwood J."/>
            <person name="Barry K."/>
            <person name="Rokhsar D.S."/>
            <person name="Schmutz J."/>
            <person name="Stiller J.W."/>
            <person name="Grossman A.R."/>
            <person name="Prochnik S.E."/>
        </authorList>
    </citation>
    <scope>NUCLEOTIDE SEQUENCE [LARGE SCALE GENOMIC DNA]</scope>
    <source>
        <strain evidence="3">4086291</strain>
    </source>
</reference>
<dbReference type="SUPFAM" id="SSF56112">
    <property type="entry name" value="Protein kinase-like (PK-like)"/>
    <property type="match status" value="1"/>
</dbReference>
<proteinExistence type="predicted"/>
<gene>
    <name evidence="3" type="ORF">BU14_0230s0014</name>
</gene>
<dbReference type="GO" id="GO:0004672">
    <property type="term" value="F:protein kinase activity"/>
    <property type="evidence" value="ECO:0007669"/>
    <property type="project" value="InterPro"/>
</dbReference>
<dbReference type="OrthoDB" id="4062651at2759"/>
<feature type="domain" description="Protein kinase" evidence="2">
    <location>
        <begin position="96"/>
        <end position="319"/>
    </location>
</feature>
<organism evidence="3 4">
    <name type="scientific">Porphyra umbilicalis</name>
    <name type="common">Purple laver</name>
    <name type="synonym">Red alga</name>
    <dbReference type="NCBI Taxonomy" id="2786"/>
    <lineage>
        <taxon>Eukaryota</taxon>
        <taxon>Rhodophyta</taxon>
        <taxon>Bangiophyceae</taxon>
        <taxon>Bangiales</taxon>
        <taxon>Bangiaceae</taxon>
        <taxon>Porphyra</taxon>
    </lineage>
</organism>
<dbReference type="GO" id="GO:0005524">
    <property type="term" value="F:ATP binding"/>
    <property type="evidence" value="ECO:0007669"/>
    <property type="project" value="InterPro"/>
</dbReference>
<dbReference type="PROSITE" id="PS50011">
    <property type="entry name" value="PROTEIN_KINASE_DOM"/>
    <property type="match status" value="1"/>
</dbReference>
<evidence type="ECO:0000313" key="4">
    <source>
        <dbReference type="Proteomes" id="UP000218209"/>
    </source>
</evidence>
<evidence type="ECO:0000313" key="3">
    <source>
        <dbReference type="EMBL" id="OSX75591.1"/>
    </source>
</evidence>
<protein>
    <recommendedName>
        <fullName evidence="2">Protein kinase domain-containing protein</fullName>
    </recommendedName>
</protein>
<name>A0A1X6P3Y2_PORUM</name>
<dbReference type="InterPro" id="IPR000719">
    <property type="entry name" value="Prot_kinase_dom"/>
</dbReference>
<keyword evidence="4" id="KW-1185">Reference proteome</keyword>
<dbReference type="EMBL" id="KV918898">
    <property type="protein sequence ID" value="OSX75591.1"/>
    <property type="molecule type" value="Genomic_DNA"/>
</dbReference>
<dbReference type="Pfam" id="PF00069">
    <property type="entry name" value="Pkinase"/>
    <property type="match status" value="1"/>
</dbReference>
<accession>A0A1X6P3Y2</accession>
<dbReference type="Gene3D" id="1.10.510.10">
    <property type="entry name" value="Transferase(Phosphotransferase) domain 1"/>
    <property type="match status" value="1"/>
</dbReference>
<dbReference type="Proteomes" id="UP000218209">
    <property type="component" value="Unassembled WGS sequence"/>
</dbReference>
<dbReference type="AlphaFoldDB" id="A0A1X6P3Y2"/>
<sequence length="319" mass="35612">MAAVVLAAMQGVDPETKAYLHTTIIFYHEKDGVEHHGFLRRSCADVPSWNLDALRPVVDVAIAQSHNKPQADRSQPGELDGPQVSPGELNGPQVYFNPVEVFPAFRPGFTEFKPANITPELYIKRPQLLFSMDPVEREKRKSYAESEVLLFETVLQHNEHDNIVKYHGCIVVDGRVTGLVLEKLPEMLLMRCLDTTRPLNVDDIIAQVQSALDHLHTKLHVRDKDGDKDAAMVHVPFCHNDINMQNIMITKNGDREVAKLVDFDSCVREGLPLGKGMMLNRSAAESCLRNDERGLQLVEEELRKAFPAVGGAGIPGHSQ</sequence>
<feature type="region of interest" description="Disordered" evidence="1">
    <location>
        <begin position="66"/>
        <end position="87"/>
    </location>
</feature>
<evidence type="ECO:0000256" key="1">
    <source>
        <dbReference type="SAM" id="MobiDB-lite"/>
    </source>
</evidence>
<evidence type="ECO:0000259" key="2">
    <source>
        <dbReference type="PROSITE" id="PS50011"/>
    </source>
</evidence>